<dbReference type="AlphaFoldDB" id="A0A1D2N1G1"/>
<sequence>MVDHELNRRLKQIGARLVTDNPIRNSESATSPIVASYEGMVNNVKWMRFQKRLSDTNAAFVAVKTVWDNLTEDFSTSMPLQEIRMKIWSCKQREGVAAYWTAKYGGLMDEWKDIKGALDKGIQVIQDCVAEVNKTPTEENEH</sequence>
<accession>A0A1D2N1G1</accession>
<keyword evidence="2" id="KW-1185">Reference proteome</keyword>
<organism evidence="1 2">
    <name type="scientific">Orchesella cincta</name>
    <name type="common">Springtail</name>
    <name type="synonym">Podura cincta</name>
    <dbReference type="NCBI Taxonomy" id="48709"/>
    <lineage>
        <taxon>Eukaryota</taxon>
        <taxon>Metazoa</taxon>
        <taxon>Ecdysozoa</taxon>
        <taxon>Arthropoda</taxon>
        <taxon>Hexapoda</taxon>
        <taxon>Collembola</taxon>
        <taxon>Entomobryomorpha</taxon>
        <taxon>Entomobryoidea</taxon>
        <taxon>Orchesellidae</taxon>
        <taxon>Orchesellinae</taxon>
        <taxon>Orchesella</taxon>
    </lineage>
</organism>
<reference evidence="1 2" key="1">
    <citation type="journal article" date="2016" name="Genome Biol. Evol.">
        <title>Gene Family Evolution Reflects Adaptation to Soil Environmental Stressors in the Genome of the Collembolan Orchesella cincta.</title>
        <authorList>
            <person name="Faddeeva-Vakhrusheva A."/>
            <person name="Derks M.F."/>
            <person name="Anvar S.Y."/>
            <person name="Agamennone V."/>
            <person name="Suring W."/>
            <person name="Smit S."/>
            <person name="van Straalen N.M."/>
            <person name="Roelofs D."/>
        </authorList>
    </citation>
    <scope>NUCLEOTIDE SEQUENCE [LARGE SCALE GENOMIC DNA]</scope>
    <source>
        <tissue evidence="1">Mixed pool</tissue>
    </source>
</reference>
<protein>
    <submittedName>
        <fullName evidence="1">Uncharacterized protein</fullName>
    </submittedName>
</protein>
<evidence type="ECO:0000313" key="2">
    <source>
        <dbReference type="Proteomes" id="UP000094527"/>
    </source>
</evidence>
<dbReference type="EMBL" id="LJIJ01000301">
    <property type="protein sequence ID" value="ODM99078.1"/>
    <property type="molecule type" value="Genomic_DNA"/>
</dbReference>
<evidence type="ECO:0000313" key="1">
    <source>
        <dbReference type="EMBL" id="ODM99078.1"/>
    </source>
</evidence>
<name>A0A1D2N1G1_ORCCI</name>
<proteinExistence type="predicted"/>
<comment type="caution">
    <text evidence="1">The sequence shown here is derived from an EMBL/GenBank/DDBJ whole genome shotgun (WGS) entry which is preliminary data.</text>
</comment>
<dbReference type="Proteomes" id="UP000094527">
    <property type="component" value="Unassembled WGS sequence"/>
</dbReference>
<gene>
    <name evidence="1" type="ORF">Ocin01_07607</name>
</gene>